<dbReference type="RefSeq" id="WP_183296222.1">
    <property type="nucleotide sequence ID" value="NZ_JACHVX010000003.1"/>
</dbReference>
<comment type="caution">
    <text evidence="1">The sequence shown here is derived from an EMBL/GenBank/DDBJ whole genome shotgun (WGS) entry which is preliminary data.</text>
</comment>
<accession>A0A7W4UFW1</accession>
<organism evidence="1 2">
    <name type="scientific">Cellulomonas cellasea</name>
    <dbReference type="NCBI Taxonomy" id="43670"/>
    <lineage>
        <taxon>Bacteria</taxon>
        <taxon>Bacillati</taxon>
        <taxon>Actinomycetota</taxon>
        <taxon>Actinomycetes</taxon>
        <taxon>Micrococcales</taxon>
        <taxon>Cellulomonadaceae</taxon>
        <taxon>Cellulomonas</taxon>
    </lineage>
</organism>
<dbReference type="AlphaFoldDB" id="A0A7W4UFW1"/>
<reference evidence="1 2" key="2">
    <citation type="submission" date="2020-08" db="EMBL/GenBank/DDBJ databases">
        <authorList>
            <person name="Partida-Martinez L."/>
            <person name="Huntemann M."/>
            <person name="Clum A."/>
            <person name="Wang J."/>
            <person name="Palaniappan K."/>
            <person name="Ritter S."/>
            <person name="Chen I.-M."/>
            <person name="Stamatis D."/>
            <person name="Reddy T."/>
            <person name="O'Malley R."/>
            <person name="Daum C."/>
            <person name="Shapiro N."/>
            <person name="Ivanova N."/>
            <person name="Kyrpides N."/>
            <person name="Woyke T."/>
        </authorList>
    </citation>
    <scope>NUCLEOTIDE SEQUENCE [LARGE SCALE GENOMIC DNA]</scope>
    <source>
        <strain evidence="1 2">RAS26</strain>
    </source>
</reference>
<sequence>MQRAPYGLDTRASQGAYVGEAVRLWTAQPTMSLTDFAEALLKTITARLTSAGVPRIRWKVGPGADADGTFDSKAWMIRVNTSSFSAGTPPPTTLGGLTKDEVTAVVGTLYHEARHADQDVLVIRDLLAKKKTVDQVVALTEMPVEVVRAVKARTYPAALDADQRAHAGRMFDVMYGAHKQFLQFLVKHSAAWAGLDRFAGGATVAETAPHVARLTAWQGRELQPHLGRLSALPKRTAMEADLFQRLQTVDAALTTFRGEWRTVARGQQPDEAQLDAAREEAAAARDAILATYKSLESEADAFRVEAAVAAAFTAKLAKP</sequence>
<evidence type="ECO:0000313" key="1">
    <source>
        <dbReference type="EMBL" id="MBB2923372.1"/>
    </source>
</evidence>
<reference evidence="1 2" key="1">
    <citation type="submission" date="2020-08" db="EMBL/GenBank/DDBJ databases">
        <title>The Agave Microbiome: Exploring the role of microbial communities in plant adaptations to desert environments.</title>
        <authorList>
            <person name="Partida-Martinez L.P."/>
        </authorList>
    </citation>
    <scope>NUCLEOTIDE SEQUENCE [LARGE SCALE GENOMIC DNA]</scope>
    <source>
        <strain evidence="1 2">RAS26</strain>
    </source>
</reference>
<protein>
    <submittedName>
        <fullName evidence="1">Uncharacterized protein</fullName>
    </submittedName>
</protein>
<name>A0A7W4UFW1_9CELL</name>
<dbReference type="EMBL" id="JACHVX010000003">
    <property type="protein sequence ID" value="MBB2923372.1"/>
    <property type="molecule type" value="Genomic_DNA"/>
</dbReference>
<evidence type="ECO:0000313" key="2">
    <source>
        <dbReference type="Proteomes" id="UP000518206"/>
    </source>
</evidence>
<proteinExistence type="predicted"/>
<gene>
    <name evidence="1" type="ORF">FHR80_002297</name>
</gene>
<dbReference type="Proteomes" id="UP000518206">
    <property type="component" value="Unassembled WGS sequence"/>
</dbReference>